<sequence>SHHLLPPVSRSNRSYRIIEWGWVHFTLSRTFQVGPLYFIIHNNRITFDALTLASSIPRLVFRGALGMGKTTLSKRLCHEMARKMKDDPSQKLPVLAFLSTARDERNHKVTKIIADAARESFHSLENFPVEEVNWVLDGFDEIESSNLRERILEWCTAPENSETNIILSSRPSIIPPYVPGLTPVALLPFSSSQIKAFIERFPWRKPSGADQLLTVLEKTPDLFNLAQSPLLLTLITILSQYIGPERLPKRKEEIYRVLVKLLTGDWDFAKGVERPQTIQEVDLRLAILRRTAYALYSMKKRSFTKNEFVTLVTNSIPASFIDHRTSLDFLDDLIRDCIIIPLSREEFGFFHFSIQEYLAAEELAQDITTERVVNAIQEYFRSDGWWEETLVFYAGIKRDVSVLINELHRNLTTKIAGGDTPHQSLVRLLRRWFDVADFTKLDSLNPRGSVAKALTILNVGAGIVPWEKYGRI</sequence>
<organism evidence="2 3">
    <name type="scientific">Candidatus Manganitrophus noduliformans</name>
    <dbReference type="NCBI Taxonomy" id="2606439"/>
    <lineage>
        <taxon>Bacteria</taxon>
        <taxon>Pseudomonadati</taxon>
        <taxon>Nitrospirota</taxon>
        <taxon>Nitrospiria</taxon>
        <taxon>Candidatus Troglogloeales</taxon>
        <taxon>Candidatus Manganitrophaceae</taxon>
        <taxon>Candidatus Manganitrophus</taxon>
    </lineage>
</organism>
<dbReference type="Gene3D" id="3.40.50.300">
    <property type="entry name" value="P-loop containing nucleotide triphosphate hydrolases"/>
    <property type="match status" value="1"/>
</dbReference>
<dbReference type="Pfam" id="PF05729">
    <property type="entry name" value="NACHT"/>
    <property type="match status" value="1"/>
</dbReference>
<keyword evidence="3" id="KW-1185">Reference proteome</keyword>
<proteinExistence type="predicted"/>
<evidence type="ECO:0000313" key="2">
    <source>
        <dbReference type="EMBL" id="NKE71959.1"/>
    </source>
</evidence>
<evidence type="ECO:0000313" key="3">
    <source>
        <dbReference type="Proteomes" id="UP000534783"/>
    </source>
</evidence>
<gene>
    <name evidence="2" type="ORF">MNODULE_14520</name>
</gene>
<evidence type="ECO:0000259" key="1">
    <source>
        <dbReference type="Pfam" id="PF05729"/>
    </source>
</evidence>
<name>A0A7X6DRQ9_9BACT</name>
<dbReference type="InterPro" id="IPR027417">
    <property type="entry name" value="P-loop_NTPase"/>
</dbReference>
<reference evidence="2 3" key="1">
    <citation type="journal article" date="2020" name="Nature">
        <title>Bacterial chemolithoautotrophy via manganese oxidation.</title>
        <authorList>
            <person name="Yu H."/>
            <person name="Leadbetter J.R."/>
        </authorList>
    </citation>
    <scope>NUCLEOTIDE SEQUENCE [LARGE SCALE GENOMIC DNA]</scope>
    <source>
        <strain evidence="2 3">Mn-1</strain>
    </source>
</reference>
<accession>A0A7X6DRQ9</accession>
<dbReference type="AlphaFoldDB" id="A0A7X6DRQ9"/>
<dbReference type="EMBL" id="VTOW01000003">
    <property type="protein sequence ID" value="NKE71959.1"/>
    <property type="molecule type" value="Genomic_DNA"/>
</dbReference>
<dbReference type="PANTHER" id="PTHR46312">
    <property type="entry name" value="NACHT DOMAIN-CONTAINING PROTEIN"/>
    <property type="match status" value="1"/>
</dbReference>
<protein>
    <submittedName>
        <fullName evidence="2">NACHT domain-containing protein</fullName>
    </submittedName>
</protein>
<feature type="non-terminal residue" evidence="2">
    <location>
        <position position="1"/>
    </location>
</feature>
<dbReference type="Proteomes" id="UP000534783">
    <property type="component" value="Unassembled WGS sequence"/>
</dbReference>
<dbReference type="PANTHER" id="PTHR46312:SF2">
    <property type="entry name" value="NUCLEOTIDE-BINDING OLIGOMERIZATION DOMAIN-CONTAINING PROTEIN 2-LIKE"/>
    <property type="match status" value="1"/>
</dbReference>
<feature type="domain" description="NACHT" evidence="1">
    <location>
        <begin position="59"/>
        <end position="201"/>
    </location>
</feature>
<dbReference type="InterPro" id="IPR007111">
    <property type="entry name" value="NACHT_NTPase"/>
</dbReference>
<comment type="caution">
    <text evidence="2">The sequence shown here is derived from an EMBL/GenBank/DDBJ whole genome shotgun (WGS) entry which is preliminary data.</text>
</comment>